<organism evidence="2 3">
    <name type="scientific">Lasiosphaeria ovina</name>
    <dbReference type="NCBI Taxonomy" id="92902"/>
    <lineage>
        <taxon>Eukaryota</taxon>
        <taxon>Fungi</taxon>
        <taxon>Dikarya</taxon>
        <taxon>Ascomycota</taxon>
        <taxon>Pezizomycotina</taxon>
        <taxon>Sordariomycetes</taxon>
        <taxon>Sordariomycetidae</taxon>
        <taxon>Sordariales</taxon>
        <taxon>Lasiosphaeriaceae</taxon>
        <taxon>Lasiosphaeria</taxon>
    </lineage>
</organism>
<feature type="region of interest" description="Disordered" evidence="1">
    <location>
        <begin position="1"/>
        <end position="25"/>
    </location>
</feature>
<evidence type="ECO:0000313" key="2">
    <source>
        <dbReference type="EMBL" id="KAK3365885.1"/>
    </source>
</evidence>
<feature type="compositionally biased region" description="Basic residues" evidence="1">
    <location>
        <begin position="1"/>
        <end position="12"/>
    </location>
</feature>
<gene>
    <name evidence="2" type="ORF">B0T24DRAFT_404779</name>
</gene>
<name>A0AAE0JXI3_9PEZI</name>
<comment type="caution">
    <text evidence="2">The sequence shown here is derived from an EMBL/GenBank/DDBJ whole genome shotgun (WGS) entry which is preliminary data.</text>
</comment>
<dbReference type="AlphaFoldDB" id="A0AAE0JXI3"/>
<feature type="region of interest" description="Disordered" evidence="1">
    <location>
        <begin position="172"/>
        <end position="203"/>
    </location>
</feature>
<evidence type="ECO:0000256" key="1">
    <source>
        <dbReference type="SAM" id="MobiDB-lite"/>
    </source>
</evidence>
<feature type="compositionally biased region" description="Polar residues" evidence="1">
    <location>
        <begin position="13"/>
        <end position="25"/>
    </location>
</feature>
<evidence type="ECO:0000313" key="3">
    <source>
        <dbReference type="Proteomes" id="UP001287356"/>
    </source>
</evidence>
<reference evidence="2" key="1">
    <citation type="journal article" date="2023" name="Mol. Phylogenet. Evol.">
        <title>Genome-scale phylogeny and comparative genomics of the fungal order Sordariales.</title>
        <authorList>
            <person name="Hensen N."/>
            <person name="Bonometti L."/>
            <person name="Westerberg I."/>
            <person name="Brannstrom I.O."/>
            <person name="Guillou S."/>
            <person name="Cros-Aarteil S."/>
            <person name="Calhoun S."/>
            <person name="Haridas S."/>
            <person name="Kuo A."/>
            <person name="Mondo S."/>
            <person name="Pangilinan J."/>
            <person name="Riley R."/>
            <person name="LaButti K."/>
            <person name="Andreopoulos B."/>
            <person name="Lipzen A."/>
            <person name="Chen C."/>
            <person name="Yan M."/>
            <person name="Daum C."/>
            <person name="Ng V."/>
            <person name="Clum A."/>
            <person name="Steindorff A."/>
            <person name="Ohm R.A."/>
            <person name="Martin F."/>
            <person name="Silar P."/>
            <person name="Natvig D.O."/>
            <person name="Lalanne C."/>
            <person name="Gautier V."/>
            <person name="Ament-Velasquez S.L."/>
            <person name="Kruys A."/>
            <person name="Hutchinson M.I."/>
            <person name="Powell A.J."/>
            <person name="Barry K."/>
            <person name="Miller A.N."/>
            <person name="Grigoriev I.V."/>
            <person name="Debuchy R."/>
            <person name="Gladieux P."/>
            <person name="Hiltunen Thoren M."/>
            <person name="Johannesson H."/>
        </authorList>
    </citation>
    <scope>NUCLEOTIDE SEQUENCE</scope>
    <source>
        <strain evidence="2">CBS 958.72</strain>
    </source>
</reference>
<dbReference type="EMBL" id="JAULSN010000008">
    <property type="protein sequence ID" value="KAK3365885.1"/>
    <property type="molecule type" value="Genomic_DNA"/>
</dbReference>
<protein>
    <submittedName>
        <fullName evidence="2">Uncharacterized protein</fullName>
    </submittedName>
</protein>
<keyword evidence="3" id="KW-1185">Reference proteome</keyword>
<feature type="compositionally biased region" description="Polar residues" evidence="1">
    <location>
        <begin position="172"/>
        <end position="182"/>
    </location>
</feature>
<feature type="compositionally biased region" description="Basic and acidic residues" evidence="1">
    <location>
        <begin position="184"/>
        <end position="193"/>
    </location>
</feature>
<reference evidence="2" key="2">
    <citation type="submission" date="2023-06" db="EMBL/GenBank/DDBJ databases">
        <authorList>
            <consortium name="Lawrence Berkeley National Laboratory"/>
            <person name="Haridas S."/>
            <person name="Hensen N."/>
            <person name="Bonometti L."/>
            <person name="Westerberg I."/>
            <person name="Brannstrom I.O."/>
            <person name="Guillou S."/>
            <person name="Cros-Aarteil S."/>
            <person name="Calhoun S."/>
            <person name="Kuo A."/>
            <person name="Mondo S."/>
            <person name="Pangilinan J."/>
            <person name="Riley R."/>
            <person name="Labutti K."/>
            <person name="Andreopoulos B."/>
            <person name="Lipzen A."/>
            <person name="Chen C."/>
            <person name="Yanf M."/>
            <person name="Daum C."/>
            <person name="Ng V."/>
            <person name="Clum A."/>
            <person name="Steindorff A."/>
            <person name="Ohm R."/>
            <person name="Martin F."/>
            <person name="Silar P."/>
            <person name="Natvig D."/>
            <person name="Lalanne C."/>
            <person name="Gautier V."/>
            <person name="Ament-Velasquez S.L."/>
            <person name="Kruys A."/>
            <person name="Hutchinson M.I."/>
            <person name="Powell A.J."/>
            <person name="Barry K."/>
            <person name="Miller A.N."/>
            <person name="Grigoriev I.V."/>
            <person name="Debuchy R."/>
            <person name="Gladieux P."/>
            <person name="Thoren M.H."/>
            <person name="Johannesson H."/>
        </authorList>
    </citation>
    <scope>NUCLEOTIDE SEQUENCE</scope>
    <source>
        <strain evidence="2">CBS 958.72</strain>
    </source>
</reference>
<accession>A0AAE0JXI3</accession>
<dbReference type="Proteomes" id="UP001287356">
    <property type="component" value="Unassembled WGS sequence"/>
</dbReference>
<proteinExistence type="predicted"/>
<sequence length="203" mass="23122">MPKSSKRTKRSTAAKTPTAPNSLTTLSVNTPEEAKLWVSCEYLLGDSYDQEAVEAAAFTVYGPKNRILVKDENWKITQLLAPRKLDDHERPRLFKAGVEGEAKWEKQRVGLKVTLNSWDEAAKNKEILEYVRAAVADTLREIWGARRDRYYFLVRRHHFLFSPVSKASTANSIAPKQKTTGCSEIEHPLDLQRPRFKPPADIN</sequence>